<reference evidence="1 2" key="1">
    <citation type="submission" date="2019-03" db="EMBL/GenBank/DDBJ databases">
        <title>Genomics of glacier-inhabiting Cryobacterium strains.</title>
        <authorList>
            <person name="Liu Q."/>
            <person name="Xin Y.-H."/>
        </authorList>
    </citation>
    <scope>NUCLEOTIDE SEQUENCE [LARGE SCALE GENOMIC DNA]</scope>
    <source>
        <strain evidence="1 2">RHLS22-1</strain>
    </source>
</reference>
<proteinExistence type="predicted"/>
<evidence type="ECO:0000313" key="1">
    <source>
        <dbReference type="EMBL" id="TFC01485.1"/>
    </source>
</evidence>
<dbReference type="Proteomes" id="UP000297907">
    <property type="component" value="Unassembled WGS sequence"/>
</dbReference>
<dbReference type="AlphaFoldDB" id="A0A4R8W6E0"/>
<protein>
    <submittedName>
        <fullName evidence="1">Uncharacterized protein</fullName>
    </submittedName>
</protein>
<evidence type="ECO:0000313" key="2">
    <source>
        <dbReference type="Proteomes" id="UP000297907"/>
    </source>
</evidence>
<accession>A0A4R8W6E0</accession>
<organism evidence="1 2">
    <name type="scientific">Cryobacterium adonitolivorans</name>
    <dbReference type="NCBI Taxonomy" id="1259189"/>
    <lineage>
        <taxon>Bacteria</taxon>
        <taxon>Bacillati</taxon>
        <taxon>Actinomycetota</taxon>
        <taxon>Actinomycetes</taxon>
        <taxon>Micrococcales</taxon>
        <taxon>Microbacteriaceae</taxon>
        <taxon>Cryobacterium</taxon>
    </lineage>
</organism>
<sequence>MTGELIKQKHQADTRHLSPTWGELTEDFANTHGGWSAIETHSGNGYIFVGRDVEDEALRNQWLDYYDATANPAYVKNESPERI</sequence>
<name>A0A4R8W6E0_9MICO</name>
<comment type="caution">
    <text evidence="1">The sequence shown here is derived from an EMBL/GenBank/DDBJ whole genome shotgun (WGS) entry which is preliminary data.</text>
</comment>
<dbReference type="RefSeq" id="WP_134453850.1">
    <property type="nucleotide sequence ID" value="NZ_SOFL01000034.1"/>
</dbReference>
<gene>
    <name evidence="1" type="ORF">E3O42_10230</name>
</gene>
<dbReference type="EMBL" id="SOFL01000034">
    <property type="protein sequence ID" value="TFC01485.1"/>
    <property type="molecule type" value="Genomic_DNA"/>
</dbReference>
<dbReference type="OrthoDB" id="5076628at2"/>
<keyword evidence="2" id="KW-1185">Reference proteome</keyword>